<dbReference type="EMBL" id="AJWZ01006130">
    <property type="protein sequence ID" value="EKC60655.1"/>
    <property type="molecule type" value="Genomic_DNA"/>
</dbReference>
<proteinExistence type="predicted"/>
<dbReference type="AlphaFoldDB" id="K1T3D2"/>
<dbReference type="SUPFAM" id="SSF103473">
    <property type="entry name" value="MFS general substrate transporter"/>
    <property type="match status" value="1"/>
</dbReference>
<reference evidence="2" key="1">
    <citation type="journal article" date="2013" name="Environ. Microbiol.">
        <title>Microbiota from the distal guts of lean and obese adolescents exhibit partial functional redundancy besides clear differences in community structure.</title>
        <authorList>
            <person name="Ferrer M."/>
            <person name="Ruiz A."/>
            <person name="Lanza F."/>
            <person name="Haange S.B."/>
            <person name="Oberbach A."/>
            <person name="Till H."/>
            <person name="Bargiela R."/>
            <person name="Campoy C."/>
            <person name="Segura M.T."/>
            <person name="Richter M."/>
            <person name="von Bergen M."/>
            <person name="Seifert J."/>
            <person name="Suarez A."/>
        </authorList>
    </citation>
    <scope>NUCLEOTIDE SEQUENCE</scope>
</reference>
<feature type="transmembrane region" description="Helical" evidence="1">
    <location>
        <begin position="7"/>
        <end position="25"/>
    </location>
</feature>
<evidence type="ECO:0000313" key="2">
    <source>
        <dbReference type="EMBL" id="EKC60655.1"/>
    </source>
</evidence>
<evidence type="ECO:0000256" key="1">
    <source>
        <dbReference type="SAM" id="Phobius"/>
    </source>
</evidence>
<feature type="transmembrane region" description="Helical" evidence="1">
    <location>
        <begin position="119"/>
        <end position="139"/>
    </location>
</feature>
<name>K1T3D2_9ZZZZ</name>
<feature type="non-terminal residue" evidence="2">
    <location>
        <position position="1"/>
    </location>
</feature>
<feature type="transmembrane region" description="Helical" evidence="1">
    <location>
        <begin position="31"/>
        <end position="59"/>
    </location>
</feature>
<accession>K1T3D2</accession>
<dbReference type="Pfam" id="PF13347">
    <property type="entry name" value="MFS_2"/>
    <property type="match status" value="1"/>
</dbReference>
<comment type="caution">
    <text evidence="2">The sequence shown here is derived from an EMBL/GenBank/DDBJ whole genome shotgun (WGS) entry which is preliminary data.</text>
</comment>
<keyword evidence="1" id="KW-1133">Transmembrane helix</keyword>
<dbReference type="Gene3D" id="1.20.1250.20">
    <property type="entry name" value="MFS general substrate transporter like domains"/>
    <property type="match status" value="1"/>
</dbReference>
<keyword evidence="1" id="KW-0472">Membrane</keyword>
<keyword evidence="1" id="KW-0812">Transmembrane</keyword>
<sequence>NSAKKQLCTYPFLLSALSAGIAAFVRIKNPYVWIALVAVSMFGAAFYLTLMWALVADCIDYQEQKTGRREESSIYATYSLFRKIAQGVGAAVVSYAIGATGYNQNLGALEQAPGVSEKIYFVTAFLPFIGAIISFLRCCF</sequence>
<gene>
    <name evidence="2" type="ORF">OBE_08865</name>
</gene>
<protein>
    <submittedName>
        <fullName evidence="2">Glucuronide permease</fullName>
    </submittedName>
</protein>
<feature type="transmembrane region" description="Helical" evidence="1">
    <location>
        <begin position="80"/>
        <end position="99"/>
    </location>
</feature>
<organism evidence="2">
    <name type="scientific">human gut metagenome</name>
    <dbReference type="NCBI Taxonomy" id="408170"/>
    <lineage>
        <taxon>unclassified sequences</taxon>
        <taxon>metagenomes</taxon>
        <taxon>organismal metagenomes</taxon>
    </lineage>
</organism>
<dbReference type="InterPro" id="IPR036259">
    <property type="entry name" value="MFS_trans_sf"/>
</dbReference>